<dbReference type="EMBL" id="CP035495">
    <property type="protein sequence ID" value="QAY64520.1"/>
    <property type="molecule type" value="Genomic_DNA"/>
</dbReference>
<feature type="compositionally biased region" description="Polar residues" evidence="2">
    <location>
        <begin position="66"/>
        <end position="77"/>
    </location>
</feature>
<dbReference type="Gene3D" id="1.10.287.1060">
    <property type="entry name" value="ESAT-6-like"/>
    <property type="match status" value="1"/>
</dbReference>
<evidence type="ECO:0000313" key="4">
    <source>
        <dbReference type="Proteomes" id="UP000291758"/>
    </source>
</evidence>
<comment type="similarity">
    <text evidence="1">Belongs to the WXG100 family.</text>
</comment>
<sequence length="99" mass="10707">MVSTTFHAQPDELERWAGTLGGAARAITDPLNALDRAAQTLRRDWSGAARLAFDDAQRQRLTGTAGLTQLAQDSSRSPDAAAQRCRAAEQAHAHRWPLG</sequence>
<dbReference type="AlphaFoldDB" id="A0A4P6ENS9"/>
<dbReference type="SUPFAM" id="SSF140453">
    <property type="entry name" value="EsxAB dimer-like"/>
    <property type="match status" value="1"/>
</dbReference>
<dbReference type="Proteomes" id="UP000291758">
    <property type="component" value="Chromosome"/>
</dbReference>
<dbReference type="Pfam" id="PF06013">
    <property type="entry name" value="WXG100"/>
    <property type="match status" value="1"/>
</dbReference>
<evidence type="ECO:0000256" key="2">
    <source>
        <dbReference type="SAM" id="MobiDB-lite"/>
    </source>
</evidence>
<dbReference type="NCBIfam" id="TIGR03930">
    <property type="entry name" value="WXG100_ESAT6"/>
    <property type="match status" value="1"/>
</dbReference>
<dbReference type="KEGG" id="xyl:ET495_16360"/>
<evidence type="ECO:0000256" key="1">
    <source>
        <dbReference type="RuleBase" id="RU362001"/>
    </source>
</evidence>
<evidence type="ECO:0000313" key="3">
    <source>
        <dbReference type="EMBL" id="QAY64520.1"/>
    </source>
</evidence>
<gene>
    <name evidence="3" type="ORF">ET495_16360</name>
</gene>
<name>A0A4P6ENS9_9MICO</name>
<feature type="region of interest" description="Disordered" evidence="2">
    <location>
        <begin position="66"/>
        <end position="99"/>
    </location>
</feature>
<dbReference type="InterPro" id="IPR036689">
    <property type="entry name" value="ESAT-6-like_sf"/>
</dbReference>
<organism evidence="3 4">
    <name type="scientific">Xylanimonas allomyrinae</name>
    <dbReference type="NCBI Taxonomy" id="2509459"/>
    <lineage>
        <taxon>Bacteria</taxon>
        <taxon>Bacillati</taxon>
        <taxon>Actinomycetota</taxon>
        <taxon>Actinomycetes</taxon>
        <taxon>Micrococcales</taxon>
        <taxon>Promicromonosporaceae</taxon>
        <taxon>Xylanimonas</taxon>
    </lineage>
</organism>
<keyword evidence="4" id="KW-1185">Reference proteome</keyword>
<accession>A0A4P6ENS9</accession>
<protein>
    <recommendedName>
        <fullName evidence="1">ESAT-6-like protein</fullName>
    </recommendedName>
</protein>
<dbReference type="InterPro" id="IPR010310">
    <property type="entry name" value="T7SS_ESAT-6-like"/>
</dbReference>
<dbReference type="OrthoDB" id="4558509at2"/>
<reference evidence="3 4" key="1">
    <citation type="submission" date="2019-01" db="EMBL/GenBank/DDBJ databases">
        <title>Genome sequencing of strain 2JSPR-7.</title>
        <authorList>
            <person name="Heo J."/>
            <person name="Kim S.-J."/>
            <person name="Kim J.-S."/>
            <person name="Hong S.-B."/>
            <person name="Kwon S.-W."/>
        </authorList>
    </citation>
    <scope>NUCLEOTIDE SEQUENCE [LARGE SCALE GENOMIC DNA]</scope>
    <source>
        <strain evidence="3 4">2JSPR-7</strain>
    </source>
</reference>
<proteinExistence type="inferred from homology"/>